<evidence type="ECO:0000313" key="1">
    <source>
        <dbReference type="EMBL" id="KAA5167963.1"/>
    </source>
</evidence>
<evidence type="ECO:0000313" key="2">
    <source>
        <dbReference type="Proteomes" id="UP000436803"/>
    </source>
</evidence>
<comment type="caution">
    <text evidence="1">The sequence shown here is derived from an EMBL/GenBank/DDBJ whole genome shotgun (WGS) entry which is preliminary data.</text>
</comment>
<accession>A0A642KIW6</accession>
<proteinExistence type="predicted"/>
<reference evidence="1 2" key="1">
    <citation type="journal article" date="2019" name="Nat. Med.">
        <title>A library of human gut bacterial isolates paired with longitudinal multiomics data enables mechanistic microbiome research.</title>
        <authorList>
            <person name="Poyet M."/>
            <person name="Groussin M."/>
            <person name="Gibbons S.M."/>
            <person name="Avila-Pacheco J."/>
            <person name="Jiang X."/>
            <person name="Kearney S.M."/>
            <person name="Perrotta A.R."/>
            <person name="Berdy B."/>
            <person name="Zhao S."/>
            <person name="Lieberman T.D."/>
            <person name="Swanson P.K."/>
            <person name="Smith M."/>
            <person name="Roesemann S."/>
            <person name="Alexander J.E."/>
            <person name="Rich S.A."/>
            <person name="Livny J."/>
            <person name="Vlamakis H."/>
            <person name="Clish C."/>
            <person name="Bullock K."/>
            <person name="Deik A."/>
            <person name="Scott J."/>
            <person name="Pierce K.A."/>
            <person name="Xavier R.J."/>
            <person name="Alm E.J."/>
        </authorList>
    </citation>
    <scope>NUCLEOTIDE SEQUENCE [LARGE SCALE GENOMIC DNA]</scope>
    <source>
        <strain evidence="1 2">BIOML-A7</strain>
    </source>
</reference>
<organism evidence="1 2">
    <name type="scientific">Bacteroides fragilis</name>
    <dbReference type="NCBI Taxonomy" id="817"/>
    <lineage>
        <taxon>Bacteria</taxon>
        <taxon>Pseudomonadati</taxon>
        <taxon>Bacteroidota</taxon>
        <taxon>Bacteroidia</taxon>
        <taxon>Bacteroidales</taxon>
        <taxon>Bacteroidaceae</taxon>
        <taxon>Bacteroides</taxon>
    </lineage>
</organism>
<gene>
    <name evidence="1" type="ORF">F2Z29_22275</name>
</gene>
<dbReference type="Proteomes" id="UP000436803">
    <property type="component" value="Unassembled WGS sequence"/>
</dbReference>
<dbReference type="AlphaFoldDB" id="A0A642KIW6"/>
<name>A0A642KIW6_BACFG</name>
<protein>
    <submittedName>
        <fullName evidence="1">Uncharacterized protein</fullName>
    </submittedName>
</protein>
<dbReference type="EMBL" id="VWAW01000028">
    <property type="protein sequence ID" value="KAA5167963.1"/>
    <property type="molecule type" value="Genomic_DNA"/>
</dbReference>
<sequence length="104" mass="12224">METVYSLKGWVKAIIDNENAEVLYQLEENGVGNLGKETLVEMAKAQFKFWKEFCQLLDTDNWIAVHVCVYANSILPNGLLCRKEYEYAYRDFVKIEPHRKNIYL</sequence>